<name>A0A9D1A090_9ACTN</name>
<evidence type="ECO:0000313" key="6">
    <source>
        <dbReference type="Proteomes" id="UP000824261"/>
    </source>
</evidence>
<reference evidence="5" key="2">
    <citation type="journal article" date="2021" name="PeerJ">
        <title>Extensive microbial diversity within the chicken gut microbiome revealed by metagenomics and culture.</title>
        <authorList>
            <person name="Gilroy R."/>
            <person name="Ravi A."/>
            <person name="Getino M."/>
            <person name="Pursley I."/>
            <person name="Horton D.L."/>
            <person name="Alikhan N.F."/>
            <person name="Baker D."/>
            <person name="Gharbi K."/>
            <person name="Hall N."/>
            <person name="Watson M."/>
            <person name="Adriaenssens E.M."/>
            <person name="Foster-Nyarko E."/>
            <person name="Jarju S."/>
            <person name="Secka A."/>
            <person name="Antonio M."/>
            <person name="Oren A."/>
            <person name="Chaudhuri R.R."/>
            <person name="La Ragione R."/>
            <person name="Hildebrand F."/>
            <person name="Pallen M.J."/>
        </authorList>
    </citation>
    <scope>NUCLEOTIDE SEQUENCE</scope>
    <source>
        <strain evidence="5">ChiGjej1B1-2707</strain>
    </source>
</reference>
<organism evidence="5 6">
    <name type="scientific">Candidatus Aveggerthella stercoripullorum</name>
    <dbReference type="NCBI Taxonomy" id="2840688"/>
    <lineage>
        <taxon>Bacteria</taxon>
        <taxon>Bacillati</taxon>
        <taxon>Actinomycetota</taxon>
        <taxon>Coriobacteriia</taxon>
        <taxon>Eggerthellales</taxon>
        <taxon>Eggerthellaceae</taxon>
        <taxon>Eggerthellaceae incertae sedis</taxon>
        <taxon>Candidatus Aveggerthella</taxon>
    </lineage>
</organism>
<protein>
    <submittedName>
        <fullName evidence="5">Class B sortase</fullName>
        <ecNumber evidence="5">3.4.22.71</ecNumber>
    </submittedName>
</protein>
<dbReference type="EMBL" id="DVGB01000061">
    <property type="protein sequence ID" value="HIR01672.1"/>
    <property type="molecule type" value="Genomic_DNA"/>
</dbReference>
<dbReference type="Pfam" id="PF04203">
    <property type="entry name" value="Sortase"/>
    <property type="match status" value="1"/>
</dbReference>
<feature type="transmembrane region" description="Helical" evidence="4">
    <location>
        <begin position="51"/>
        <end position="75"/>
    </location>
</feature>
<dbReference type="Proteomes" id="UP000824261">
    <property type="component" value="Unassembled WGS sequence"/>
</dbReference>
<accession>A0A9D1A090</accession>
<reference evidence="5" key="1">
    <citation type="submission" date="2020-10" db="EMBL/GenBank/DDBJ databases">
        <authorList>
            <person name="Gilroy R."/>
        </authorList>
    </citation>
    <scope>NUCLEOTIDE SEQUENCE</scope>
    <source>
        <strain evidence="5">ChiGjej1B1-2707</strain>
    </source>
</reference>
<dbReference type="Gene3D" id="2.40.260.10">
    <property type="entry name" value="Sortase"/>
    <property type="match status" value="1"/>
</dbReference>
<dbReference type="InterPro" id="IPR005754">
    <property type="entry name" value="Sortase"/>
</dbReference>
<dbReference type="CDD" id="cd05826">
    <property type="entry name" value="Sortase_B"/>
    <property type="match status" value="1"/>
</dbReference>
<gene>
    <name evidence="5" type="primary">srtB</name>
    <name evidence="5" type="ORF">IAA69_05350</name>
</gene>
<feature type="region of interest" description="Disordered" evidence="3">
    <location>
        <begin position="1"/>
        <end position="41"/>
    </location>
</feature>
<dbReference type="InterPro" id="IPR009835">
    <property type="entry name" value="SrtB"/>
</dbReference>
<dbReference type="NCBIfam" id="TIGR03064">
    <property type="entry name" value="sortase_srtB"/>
    <property type="match status" value="1"/>
</dbReference>
<dbReference type="GO" id="GO:0016787">
    <property type="term" value="F:hydrolase activity"/>
    <property type="evidence" value="ECO:0007669"/>
    <property type="project" value="UniProtKB-KW"/>
</dbReference>
<comment type="caution">
    <text evidence="5">The sequence shown here is derived from an EMBL/GenBank/DDBJ whole genome shotgun (WGS) entry which is preliminary data.</text>
</comment>
<dbReference type="InterPro" id="IPR023365">
    <property type="entry name" value="Sortase_dom-sf"/>
</dbReference>
<keyword evidence="1 5" id="KW-0378">Hydrolase</keyword>
<keyword evidence="4" id="KW-1133">Transmembrane helix</keyword>
<evidence type="ECO:0000256" key="1">
    <source>
        <dbReference type="ARBA" id="ARBA00022801"/>
    </source>
</evidence>
<proteinExistence type="predicted"/>
<feature type="active site" description="Proton donor/acceptor" evidence="2">
    <location>
        <position position="183"/>
    </location>
</feature>
<evidence type="ECO:0000313" key="5">
    <source>
        <dbReference type="EMBL" id="HIR01672.1"/>
    </source>
</evidence>
<keyword evidence="4" id="KW-0812">Transmembrane</keyword>
<feature type="active site" description="Acyl-thioester intermediate" evidence="2">
    <location>
        <position position="278"/>
    </location>
</feature>
<dbReference type="AlphaFoldDB" id="A0A9D1A090"/>
<dbReference type="SUPFAM" id="SSF63817">
    <property type="entry name" value="Sortase"/>
    <property type="match status" value="1"/>
</dbReference>
<sequence>MDRQREYGEVLPASSTQRKPPKRTPGSRPSISCPDPHVPYQRSRRGRVSRIVLGVAFIVLVLALLALGAIVFSYWQGQQSYDEVAHEVFPTADDAFAREVDLETVGNSIDWAALEAINPDTVGWLYIPGTPVNYPVVQTSNNVTYLSTDFQGNQGWLAQFGCIFAAAENTPGFADENNVLFGHHMNDGSMFGFIEGLYDPAKFNATRNIYLLTPDGNYRLQTFSILTCNENEAIAQTSFATAAEYTAYVQDVANRSEVVPDPAVDLSSVSKMFMFATCDNAVKNLRQVLFAAVVESTAPADASIVNDAQAAVDAARELTTS</sequence>
<evidence type="ECO:0000256" key="3">
    <source>
        <dbReference type="SAM" id="MobiDB-lite"/>
    </source>
</evidence>
<evidence type="ECO:0000256" key="4">
    <source>
        <dbReference type="SAM" id="Phobius"/>
    </source>
</evidence>
<keyword evidence="4" id="KW-0472">Membrane</keyword>
<evidence type="ECO:0000256" key="2">
    <source>
        <dbReference type="PIRSR" id="PIRSR605754-1"/>
    </source>
</evidence>
<dbReference type="EC" id="3.4.22.71" evidence="5"/>